<dbReference type="EMBL" id="BMRB01000004">
    <property type="protein sequence ID" value="GGS47268.1"/>
    <property type="molecule type" value="Genomic_DNA"/>
</dbReference>
<protein>
    <recommendedName>
        <fullName evidence="2">Glycosyltransferase 2-like domain-containing protein</fullName>
    </recommendedName>
</protein>
<dbReference type="InterPro" id="IPR029044">
    <property type="entry name" value="Nucleotide-diphossugar_trans"/>
</dbReference>
<dbReference type="InterPro" id="IPR050834">
    <property type="entry name" value="Glycosyltransf_2"/>
</dbReference>
<keyword evidence="1" id="KW-1133">Transmembrane helix</keyword>
<sequence>MKVSVIVPNYNYARPLEECLRAALAQTYPDTEVVVVDDCSTDDSPRVAESFGVRVVRTPRNVGAPAARNHGAEHTDGDVVMFVDSDVALAPDAVAQAVAALRADDSVGAVCGIYDPDPMFVDSLAEQYRGLQLHYWQKEDEGHITTSYTAILAVRREVFTALGGFHPTMRHTDNAEFGARLSLNHRILLTSAVRGRHDFDDNLRMVLRKMFTRARLTIPIYLRRPELNGGLSGGPRAYASLITLAALATVPLPLLFGPALAAVPAGALAVALVCDRGLFRFVRRHRGPVFLGYFMGVHMIVNATVAAAAVAGGAQWVLSRRFRRMYDGMPGWA</sequence>
<comment type="caution">
    <text evidence="3">The sequence shown here is derived from an EMBL/GenBank/DDBJ whole genome shotgun (WGS) entry which is preliminary data.</text>
</comment>
<name>A0A918GLW6_9PSEU</name>
<evidence type="ECO:0000256" key="1">
    <source>
        <dbReference type="SAM" id="Phobius"/>
    </source>
</evidence>
<dbReference type="AlphaFoldDB" id="A0A918GLW6"/>
<keyword evidence="1" id="KW-0812">Transmembrane</keyword>
<dbReference type="SUPFAM" id="SSF53448">
    <property type="entry name" value="Nucleotide-diphospho-sugar transferases"/>
    <property type="match status" value="1"/>
</dbReference>
<dbReference type="Gene3D" id="3.90.550.10">
    <property type="entry name" value="Spore Coat Polysaccharide Biosynthesis Protein SpsA, Chain A"/>
    <property type="match status" value="1"/>
</dbReference>
<proteinExistence type="predicted"/>
<feature type="transmembrane region" description="Helical" evidence="1">
    <location>
        <begin position="262"/>
        <end position="279"/>
    </location>
</feature>
<feature type="domain" description="Glycosyltransferase 2-like" evidence="2">
    <location>
        <begin position="4"/>
        <end position="125"/>
    </location>
</feature>
<accession>A0A918GLW6</accession>
<keyword evidence="4" id="KW-1185">Reference proteome</keyword>
<organism evidence="3 4">
    <name type="scientific">Actinokineospora fastidiosa</name>
    <dbReference type="NCBI Taxonomy" id="1816"/>
    <lineage>
        <taxon>Bacteria</taxon>
        <taxon>Bacillati</taxon>
        <taxon>Actinomycetota</taxon>
        <taxon>Actinomycetes</taxon>
        <taxon>Pseudonocardiales</taxon>
        <taxon>Pseudonocardiaceae</taxon>
        <taxon>Actinokineospora</taxon>
    </lineage>
</organism>
<dbReference type="PANTHER" id="PTHR43685">
    <property type="entry name" value="GLYCOSYLTRANSFERASE"/>
    <property type="match status" value="1"/>
</dbReference>
<evidence type="ECO:0000313" key="3">
    <source>
        <dbReference type="EMBL" id="GGS47268.1"/>
    </source>
</evidence>
<dbReference type="Pfam" id="PF00535">
    <property type="entry name" value="Glycos_transf_2"/>
    <property type="match status" value="1"/>
</dbReference>
<feature type="transmembrane region" description="Helical" evidence="1">
    <location>
        <begin position="291"/>
        <end position="318"/>
    </location>
</feature>
<reference evidence="3" key="1">
    <citation type="journal article" date="2014" name="Int. J. Syst. Evol. Microbiol.">
        <title>Complete genome sequence of Corynebacterium casei LMG S-19264T (=DSM 44701T), isolated from a smear-ripened cheese.</title>
        <authorList>
            <consortium name="US DOE Joint Genome Institute (JGI-PGF)"/>
            <person name="Walter F."/>
            <person name="Albersmeier A."/>
            <person name="Kalinowski J."/>
            <person name="Ruckert C."/>
        </authorList>
    </citation>
    <scope>NUCLEOTIDE SEQUENCE</scope>
    <source>
        <strain evidence="3">JCM 3276</strain>
    </source>
</reference>
<gene>
    <name evidence="3" type="ORF">GCM10010171_48130</name>
</gene>
<dbReference type="Proteomes" id="UP000660680">
    <property type="component" value="Unassembled WGS sequence"/>
</dbReference>
<dbReference type="PANTHER" id="PTHR43685:SF3">
    <property type="entry name" value="SLR2126 PROTEIN"/>
    <property type="match status" value="1"/>
</dbReference>
<evidence type="ECO:0000259" key="2">
    <source>
        <dbReference type="Pfam" id="PF00535"/>
    </source>
</evidence>
<keyword evidence="1" id="KW-0472">Membrane</keyword>
<dbReference type="RefSeq" id="WP_189212827.1">
    <property type="nucleotide sequence ID" value="NZ_BMRB01000004.1"/>
</dbReference>
<evidence type="ECO:0000313" key="4">
    <source>
        <dbReference type="Proteomes" id="UP000660680"/>
    </source>
</evidence>
<dbReference type="InterPro" id="IPR001173">
    <property type="entry name" value="Glyco_trans_2-like"/>
</dbReference>
<dbReference type="CDD" id="cd00761">
    <property type="entry name" value="Glyco_tranf_GTA_type"/>
    <property type="match status" value="1"/>
</dbReference>
<reference evidence="3" key="2">
    <citation type="submission" date="2020-09" db="EMBL/GenBank/DDBJ databases">
        <authorList>
            <person name="Sun Q."/>
            <person name="Ohkuma M."/>
        </authorList>
    </citation>
    <scope>NUCLEOTIDE SEQUENCE</scope>
    <source>
        <strain evidence="3">JCM 3276</strain>
    </source>
</reference>